<organism evidence="1">
    <name type="scientific">Desulfatirhabdium butyrativorans</name>
    <dbReference type="NCBI Taxonomy" id="340467"/>
    <lineage>
        <taxon>Bacteria</taxon>
        <taxon>Pseudomonadati</taxon>
        <taxon>Thermodesulfobacteriota</taxon>
        <taxon>Desulfobacteria</taxon>
        <taxon>Desulfobacterales</taxon>
        <taxon>Desulfatirhabdiaceae</taxon>
        <taxon>Desulfatirhabdium</taxon>
    </lineage>
</organism>
<dbReference type="EMBL" id="DSUH01000371">
    <property type="protein sequence ID" value="HGU34364.1"/>
    <property type="molecule type" value="Genomic_DNA"/>
</dbReference>
<evidence type="ECO:0000313" key="1">
    <source>
        <dbReference type="EMBL" id="HGU34364.1"/>
    </source>
</evidence>
<comment type="caution">
    <text evidence="1">The sequence shown here is derived from an EMBL/GenBank/DDBJ whole genome shotgun (WGS) entry which is preliminary data.</text>
</comment>
<dbReference type="AlphaFoldDB" id="A0A7C4RU89"/>
<gene>
    <name evidence="1" type="ORF">ENS29_16185</name>
</gene>
<protein>
    <submittedName>
        <fullName evidence="1">Uncharacterized protein</fullName>
    </submittedName>
</protein>
<name>A0A7C4RU89_9BACT</name>
<reference evidence="1" key="1">
    <citation type="journal article" date="2020" name="mSystems">
        <title>Genome- and Community-Level Interaction Insights into Carbon Utilization and Element Cycling Functions of Hydrothermarchaeota in Hydrothermal Sediment.</title>
        <authorList>
            <person name="Zhou Z."/>
            <person name="Liu Y."/>
            <person name="Xu W."/>
            <person name="Pan J."/>
            <person name="Luo Z.H."/>
            <person name="Li M."/>
        </authorList>
    </citation>
    <scope>NUCLEOTIDE SEQUENCE [LARGE SCALE GENOMIC DNA]</scope>
    <source>
        <strain evidence="1">SpSt-477</strain>
    </source>
</reference>
<sequence length="79" mass="8844">MPQSVVLCGARDIRDYRIHSSTKKALVTNGSAFNIEAESLRLGDLSRVDVEALLLQHTEETGQRFEPDEIEAVWRLTCG</sequence>
<proteinExistence type="predicted"/>
<accession>A0A7C4RU89</accession>